<comment type="cofactor">
    <cofactor evidence="1">
        <name>FAD</name>
        <dbReference type="ChEBI" id="CHEBI:57692"/>
    </cofactor>
</comment>
<keyword evidence="4" id="KW-0479">Metal-binding</keyword>
<name>A0A5C4S7J2_CHLTI</name>
<evidence type="ECO:0000313" key="11">
    <source>
        <dbReference type="Proteomes" id="UP000308271"/>
    </source>
</evidence>
<evidence type="ECO:0000256" key="8">
    <source>
        <dbReference type="ARBA" id="ARBA00023014"/>
    </source>
</evidence>
<evidence type="ECO:0000256" key="1">
    <source>
        <dbReference type="ARBA" id="ARBA00001974"/>
    </source>
</evidence>
<dbReference type="InterPro" id="IPR017896">
    <property type="entry name" value="4Fe4S_Fe-S-bd"/>
</dbReference>
<evidence type="ECO:0000256" key="7">
    <source>
        <dbReference type="ARBA" id="ARBA00023004"/>
    </source>
</evidence>
<dbReference type="GO" id="GO:0046872">
    <property type="term" value="F:metal ion binding"/>
    <property type="evidence" value="ECO:0007669"/>
    <property type="project" value="UniProtKB-KW"/>
</dbReference>
<comment type="caution">
    <text evidence="10">The sequence shown here is derived from an EMBL/GenBank/DDBJ whole genome shotgun (WGS) entry which is preliminary data.</text>
</comment>
<dbReference type="GO" id="GO:0016491">
    <property type="term" value="F:oxidoreductase activity"/>
    <property type="evidence" value="ECO:0007669"/>
    <property type="project" value="UniProtKB-KW"/>
</dbReference>
<evidence type="ECO:0000313" key="10">
    <source>
        <dbReference type="EMBL" id="TNJ39426.1"/>
    </source>
</evidence>
<keyword evidence="5" id="KW-0285">Flavoprotein</keyword>
<protein>
    <submittedName>
        <fullName evidence="10">CoB--CoM heterodisulfide reductase iron-sulfur subunit A family protein</fullName>
    </submittedName>
</protein>
<dbReference type="Gene3D" id="3.40.50.720">
    <property type="entry name" value="NAD(P)-binding Rossmann-like Domain"/>
    <property type="match status" value="1"/>
</dbReference>
<dbReference type="SUPFAM" id="SSF51905">
    <property type="entry name" value="FAD/NAD(P)-binding domain"/>
    <property type="match status" value="1"/>
</dbReference>
<proteinExistence type="inferred from homology"/>
<dbReference type="AlphaFoldDB" id="A0A5C4S7J2"/>
<dbReference type="PANTHER" id="PTHR43498">
    <property type="entry name" value="FERREDOXIN:COB-COM HETERODISULFIDE REDUCTASE SUBUNIT A"/>
    <property type="match status" value="1"/>
</dbReference>
<dbReference type="PANTHER" id="PTHR43498:SF1">
    <property type="entry name" value="COB--COM HETERODISULFIDE REDUCTASE IRON-SULFUR SUBUNIT A"/>
    <property type="match status" value="1"/>
</dbReference>
<evidence type="ECO:0000256" key="2">
    <source>
        <dbReference type="ARBA" id="ARBA00006561"/>
    </source>
</evidence>
<gene>
    <name evidence="10" type="ORF">FGF66_04805</name>
</gene>
<reference evidence="10 11" key="1">
    <citation type="submission" date="2019-05" db="EMBL/GenBank/DDBJ databases">
        <title>Draft Whole-Genome sequence of the green sulfur bacterium Chlorobaculum thiosulfatiphilum DSM 249.</title>
        <authorList>
            <person name="Meyer T.E."/>
            <person name="Kyndt J.A."/>
        </authorList>
    </citation>
    <scope>NUCLEOTIDE SEQUENCE [LARGE SCALE GENOMIC DNA]</scope>
    <source>
        <strain evidence="10 11">DSM 249</strain>
    </source>
</reference>
<comment type="similarity">
    <text evidence="2">Belongs to the HdrA family.</text>
</comment>
<evidence type="ECO:0000256" key="6">
    <source>
        <dbReference type="ARBA" id="ARBA00023002"/>
    </source>
</evidence>
<dbReference type="Pfam" id="PF12831">
    <property type="entry name" value="FAD_oxidored"/>
    <property type="match status" value="1"/>
</dbReference>
<dbReference type="PROSITE" id="PS00198">
    <property type="entry name" value="4FE4S_FER_1"/>
    <property type="match status" value="1"/>
</dbReference>
<keyword evidence="6" id="KW-0560">Oxidoreductase</keyword>
<keyword evidence="5" id="KW-0274">FAD</keyword>
<feature type="domain" description="4Fe-4S ferredoxin-type" evidence="9">
    <location>
        <begin position="96"/>
        <end position="126"/>
    </location>
</feature>
<dbReference type="InterPro" id="IPR039650">
    <property type="entry name" value="HdrA-like"/>
</dbReference>
<dbReference type="InterPro" id="IPR036188">
    <property type="entry name" value="FAD/NAD-bd_sf"/>
</dbReference>
<sequence>MSVETILIVGGGISGITTAVEAAEVGYNTVLVEKNPYLGGRAAQLNKYFPKLCPPYCGLEMNFRRIKPNPKITVYTMTEVESVSGQEGNYSVRLKVSPRFVNEKCTACNACAEACPAERSNEFNFGMDKTKAAYLPHVMSYPMRYVIDRNACKDNSCDKCVKACKYNAIDMNMKPQTIEMKVGSIVYATGWNPYDASRMDNLGYGRVKNVITNMMMERLAAPNGPTGGKLLRPSDNKEVKKVVFVQCAGSRDQNHLNYCSSICCMASLKQATYVREKVKDSQVVVAYIDLRAPGKYEEFLNKVQADQNVKLVKGKVAKIEEDKSTGGVIVEFEDVEGGGKTHERADMAVLATGMEPCVKTNSMLSFEENGFINGGTAAGIYSTGVAKRPSDVTTSIQDATGMALKSIQSLVRS</sequence>
<dbReference type="InterPro" id="IPR017900">
    <property type="entry name" value="4Fe4S_Fe_S_CS"/>
</dbReference>
<keyword evidence="7" id="KW-0408">Iron</keyword>
<dbReference type="PROSITE" id="PS51379">
    <property type="entry name" value="4FE4S_FER_2"/>
    <property type="match status" value="2"/>
</dbReference>
<keyword evidence="8" id="KW-0411">Iron-sulfur</keyword>
<keyword evidence="3" id="KW-0004">4Fe-4S</keyword>
<accession>A0A5C4S7J2</accession>
<dbReference type="Proteomes" id="UP000308271">
    <property type="component" value="Unassembled WGS sequence"/>
</dbReference>
<dbReference type="GO" id="GO:0051539">
    <property type="term" value="F:4 iron, 4 sulfur cluster binding"/>
    <property type="evidence" value="ECO:0007669"/>
    <property type="project" value="UniProtKB-KW"/>
</dbReference>
<dbReference type="RefSeq" id="WP_139456554.1">
    <property type="nucleotide sequence ID" value="NZ_VDCH01000006.1"/>
</dbReference>
<keyword evidence="11" id="KW-1185">Reference proteome</keyword>
<organism evidence="10 11">
    <name type="scientific">Chlorobaculum thiosulfatiphilum</name>
    <name type="common">Chlorobium limicola f.sp. thiosulfatophilum</name>
    <dbReference type="NCBI Taxonomy" id="115852"/>
    <lineage>
        <taxon>Bacteria</taxon>
        <taxon>Pseudomonadati</taxon>
        <taxon>Chlorobiota</taxon>
        <taxon>Chlorobiia</taxon>
        <taxon>Chlorobiales</taxon>
        <taxon>Chlorobiaceae</taxon>
        <taxon>Chlorobaculum</taxon>
    </lineage>
</organism>
<evidence type="ECO:0000256" key="3">
    <source>
        <dbReference type="ARBA" id="ARBA00022485"/>
    </source>
</evidence>
<dbReference type="Pfam" id="PF00037">
    <property type="entry name" value="Fer4"/>
    <property type="match status" value="1"/>
</dbReference>
<evidence type="ECO:0000256" key="5">
    <source>
        <dbReference type="ARBA" id="ARBA00022827"/>
    </source>
</evidence>
<dbReference type="OrthoDB" id="9758544at2"/>
<evidence type="ECO:0000256" key="4">
    <source>
        <dbReference type="ARBA" id="ARBA00022723"/>
    </source>
</evidence>
<dbReference type="Gene3D" id="3.30.70.3270">
    <property type="match status" value="1"/>
</dbReference>
<dbReference type="EMBL" id="VDCH01000006">
    <property type="protein sequence ID" value="TNJ39426.1"/>
    <property type="molecule type" value="Genomic_DNA"/>
</dbReference>
<feature type="domain" description="4Fe-4S ferredoxin-type" evidence="9">
    <location>
        <begin position="143"/>
        <end position="174"/>
    </location>
</feature>
<evidence type="ECO:0000259" key="9">
    <source>
        <dbReference type="PROSITE" id="PS51379"/>
    </source>
</evidence>